<dbReference type="Pfam" id="PF00151">
    <property type="entry name" value="Lipase"/>
    <property type="match status" value="1"/>
</dbReference>
<evidence type="ECO:0000256" key="1">
    <source>
        <dbReference type="ARBA" id="ARBA00004613"/>
    </source>
</evidence>
<keyword evidence="5" id="KW-0732">Signal</keyword>
<organism evidence="7 8">
    <name type="scientific">Mythimna separata</name>
    <name type="common">Oriental armyworm</name>
    <name type="synonym">Pseudaletia separata</name>
    <dbReference type="NCBI Taxonomy" id="271217"/>
    <lineage>
        <taxon>Eukaryota</taxon>
        <taxon>Metazoa</taxon>
        <taxon>Ecdysozoa</taxon>
        <taxon>Arthropoda</taxon>
        <taxon>Hexapoda</taxon>
        <taxon>Insecta</taxon>
        <taxon>Pterygota</taxon>
        <taxon>Neoptera</taxon>
        <taxon>Endopterygota</taxon>
        <taxon>Lepidoptera</taxon>
        <taxon>Glossata</taxon>
        <taxon>Ditrysia</taxon>
        <taxon>Noctuoidea</taxon>
        <taxon>Noctuidae</taxon>
        <taxon>Noctuinae</taxon>
        <taxon>Hadenini</taxon>
        <taxon>Mythimna</taxon>
    </lineage>
</organism>
<dbReference type="GO" id="GO:0016298">
    <property type="term" value="F:lipase activity"/>
    <property type="evidence" value="ECO:0007669"/>
    <property type="project" value="InterPro"/>
</dbReference>
<accession>A0AAD8DT16</accession>
<evidence type="ECO:0000256" key="3">
    <source>
        <dbReference type="ARBA" id="ARBA00022525"/>
    </source>
</evidence>
<dbReference type="InterPro" id="IPR029058">
    <property type="entry name" value="AB_hydrolase_fold"/>
</dbReference>
<evidence type="ECO:0000313" key="8">
    <source>
        <dbReference type="Proteomes" id="UP001231518"/>
    </source>
</evidence>
<evidence type="ECO:0000313" key="7">
    <source>
        <dbReference type="EMBL" id="KAJ8721388.1"/>
    </source>
</evidence>
<dbReference type="PANTHER" id="PTHR11610:SF173">
    <property type="entry name" value="LIPASE DOMAIN-CONTAINING PROTEIN-RELATED"/>
    <property type="match status" value="1"/>
</dbReference>
<dbReference type="Gene3D" id="3.40.50.1820">
    <property type="entry name" value="alpha/beta hydrolase"/>
    <property type="match status" value="1"/>
</dbReference>
<evidence type="ECO:0000256" key="5">
    <source>
        <dbReference type="SAM" id="SignalP"/>
    </source>
</evidence>
<evidence type="ECO:0000256" key="2">
    <source>
        <dbReference type="ARBA" id="ARBA00010701"/>
    </source>
</evidence>
<gene>
    <name evidence="7" type="ORF">PYW07_002163</name>
</gene>
<dbReference type="SUPFAM" id="SSF53474">
    <property type="entry name" value="alpha/beta-Hydrolases"/>
    <property type="match status" value="1"/>
</dbReference>
<proteinExistence type="inferred from homology"/>
<name>A0AAD8DT16_MYTSE</name>
<dbReference type="Proteomes" id="UP001231518">
    <property type="component" value="Chromosome 12"/>
</dbReference>
<feature type="chain" id="PRO_5042207780" description="Lipase domain-containing protein" evidence="5">
    <location>
        <begin position="17"/>
        <end position="294"/>
    </location>
</feature>
<dbReference type="AlphaFoldDB" id="A0AAD8DT16"/>
<protein>
    <recommendedName>
        <fullName evidence="6">Lipase domain-containing protein</fullName>
    </recommendedName>
</protein>
<dbReference type="PRINTS" id="PR00821">
    <property type="entry name" value="TAGLIPASE"/>
</dbReference>
<reference evidence="7" key="1">
    <citation type="submission" date="2023-03" db="EMBL/GenBank/DDBJ databases">
        <title>Chromosome-level genomes of two armyworms, Mythimna separata and Mythimna loreyi, provide insights into the biosynthesis and reception of sex pheromones.</title>
        <authorList>
            <person name="Zhao H."/>
        </authorList>
    </citation>
    <scope>NUCLEOTIDE SEQUENCE</scope>
    <source>
        <strain evidence="7">BeijingLab</strain>
        <tissue evidence="7">Pupa</tissue>
    </source>
</reference>
<comment type="similarity">
    <text evidence="2 4">Belongs to the AB hydrolase superfamily. Lipase family.</text>
</comment>
<keyword evidence="3" id="KW-0964">Secreted</keyword>
<feature type="signal peptide" evidence="5">
    <location>
        <begin position="1"/>
        <end position="16"/>
    </location>
</feature>
<dbReference type="GO" id="GO:0005615">
    <property type="term" value="C:extracellular space"/>
    <property type="evidence" value="ECO:0007669"/>
    <property type="project" value="TreeGrafter"/>
</dbReference>
<dbReference type="PANTHER" id="PTHR11610">
    <property type="entry name" value="LIPASE"/>
    <property type="match status" value="1"/>
</dbReference>
<feature type="domain" description="Lipase" evidence="6">
    <location>
        <begin position="17"/>
        <end position="261"/>
    </location>
</feature>
<dbReference type="InterPro" id="IPR000734">
    <property type="entry name" value="TAG_lipase"/>
</dbReference>
<keyword evidence="8" id="KW-1185">Reference proteome</keyword>
<comment type="subcellular location">
    <subcellularLocation>
        <location evidence="1">Secreted</location>
    </subcellularLocation>
</comment>
<dbReference type="EMBL" id="JARGEI010000013">
    <property type="protein sequence ID" value="KAJ8721388.1"/>
    <property type="molecule type" value="Genomic_DNA"/>
</dbReference>
<comment type="caution">
    <text evidence="7">The sequence shown here is derived from an EMBL/GenBank/DDBJ whole genome shotgun (WGS) entry which is preliminary data.</text>
</comment>
<sequence>MLKLAIIFAAFSVCYGQHDNRYFLYTAPNDAKALAIDLTTIPTALPTDLVPSKEVIILIHGYDEEYKSPFNLRVSEELLKKNIPNIIALDWSVRAGNSYPLASRQVTEVAKQLTKFIDWLTDIPATGDKLIDVKEIHLVGFNLGAHVAGMASRNAKNRVGRITGLDPSGSGWGSRSGRLDKTDADYVEVIHTDGSGLLANGIGTNIGDVDIFVNGGSNQPGCFSHSCSHNRAWELFADSIDSTRALAYECRTMTQMKLNNCGTAYIPFGGTLLKKTPNGMIYRTNTGRRHPFFS</sequence>
<evidence type="ECO:0000259" key="6">
    <source>
        <dbReference type="Pfam" id="PF00151"/>
    </source>
</evidence>
<dbReference type="InterPro" id="IPR013818">
    <property type="entry name" value="Lipase"/>
</dbReference>
<dbReference type="GO" id="GO:0016042">
    <property type="term" value="P:lipid catabolic process"/>
    <property type="evidence" value="ECO:0007669"/>
    <property type="project" value="TreeGrafter"/>
</dbReference>
<evidence type="ECO:0000256" key="4">
    <source>
        <dbReference type="RuleBase" id="RU004262"/>
    </source>
</evidence>